<sequence>MDKEQQFVGIVQECSDFVFPSVINGVVSSKISTKSCNNCLSSKRGQCENEFKNNLENSK</sequence>
<dbReference type="EMBL" id="CYZR01000008">
    <property type="protein sequence ID" value="CUO16592.1"/>
    <property type="molecule type" value="Genomic_DNA"/>
</dbReference>
<comment type="caution">
    <text evidence="1">The sequence shown here is derived from an EMBL/GenBank/DDBJ whole genome shotgun (WGS) entry which is preliminary data.</text>
</comment>
<keyword evidence="2" id="KW-1185">Reference proteome</keyword>
<protein>
    <submittedName>
        <fullName evidence="1">Uncharacterized protein</fullName>
    </submittedName>
</protein>
<organism evidence="1 2">
    <name type="scientific">Sarcina ventriculi</name>
    <name type="common">Clostridium ventriculi</name>
    <dbReference type="NCBI Taxonomy" id="1267"/>
    <lineage>
        <taxon>Bacteria</taxon>
        <taxon>Bacillati</taxon>
        <taxon>Bacillota</taxon>
        <taxon>Clostridia</taxon>
        <taxon>Eubacteriales</taxon>
        <taxon>Clostridiaceae</taxon>
        <taxon>Sarcina</taxon>
    </lineage>
</organism>
<name>A0ABP2ATR9_SARVE</name>
<evidence type="ECO:0000313" key="1">
    <source>
        <dbReference type="EMBL" id="CUO16592.1"/>
    </source>
</evidence>
<proteinExistence type="predicted"/>
<reference evidence="1 2" key="1">
    <citation type="submission" date="2015-09" db="EMBL/GenBank/DDBJ databases">
        <authorList>
            <consortium name="Pathogen Informatics"/>
            <person name="Wu L."/>
            <person name="Ma J."/>
        </authorList>
    </citation>
    <scope>NUCLEOTIDE SEQUENCE [LARGE SCALE GENOMIC DNA]</scope>
    <source>
        <strain evidence="1 2">2789STDY5834858</strain>
    </source>
</reference>
<evidence type="ECO:0000313" key="2">
    <source>
        <dbReference type="Proteomes" id="UP000095488"/>
    </source>
</evidence>
<accession>A0ABP2ATR9</accession>
<gene>
    <name evidence="1" type="ORF">ERS852473_02084</name>
</gene>
<dbReference type="Proteomes" id="UP000095488">
    <property type="component" value="Unassembled WGS sequence"/>
</dbReference>
<dbReference type="RefSeq" id="WP_055260086.1">
    <property type="nucleotide sequence ID" value="NZ_BCMV01000009.1"/>
</dbReference>